<dbReference type="Gene3D" id="2.60.120.200">
    <property type="match status" value="1"/>
</dbReference>
<reference evidence="1" key="2">
    <citation type="journal article" date="2021" name="PeerJ">
        <title>Extensive microbial diversity within the chicken gut microbiome revealed by metagenomics and culture.</title>
        <authorList>
            <person name="Gilroy R."/>
            <person name="Ravi A."/>
            <person name="Getino M."/>
            <person name="Pursley I."/>
            <person name="Horton D.L."/>
            <person name="Alikhan N.F."/>
            <person name="Baker D."/>
            <person name="Gharbi K."/>
            <person name="Hall N."/>
            <person name="Watson M."/>
            <person name="Adriaenssens E.M."/>
            <person name="Foster-Nyarko E."/>
            <person name="Jarju S."/>
            <person name="Secka A."/>
            <person name="Antonio M."/>
            <person name="Oren A."/>
            <person name="Chaudhuri R.R."/>
            <person name="La Ragione R."/>
            <person name="Hildebrand F."/>
            <person name="Pallen M.J."/>
        </authorList>
    </citation>
    <scope>NUCLEOTIDE SEQUENCE</scope>
    <source>
        <strain evidence="1">CHK158-818</strain>
    </source>
</reference>
<accession>A0A9D1SCT9</accession>
<proteinExistence type="predicted"/>
<sequence>MRILNMIALLAMVIGFSWWVLYEELQKNTVCVDFQNGMLEWSAEGDDVEGIATSYKEDTLHIRSAQPALLWYDRVMPQRSVIRFTAEESDNNTGGIWGCIWAVGDNLQPPFSRNRHFPFLYSQSYILSFSPKSQKAYLFSPAANRTDSCALQPDSANRYAVELRHEENRLTVSVNGQHIFTDDGIDTPPAGRFGVFLQNGHLQLSGLTFLRLPRKPQ</sequence>
<dbReference type="Proteomes" id="UP000824112">
    <property type="component" value="Unassembled WGS sequence"/>
</dbReference>
<comment type="caution">
    <text evidence="1">The sequence shown here is derived from an EMBL/GenBank/DDBJ whole genome shotgun (WGS) entry which is preliminary data.</text>
</comment>
<organism evidence="1 2">
    <name type="scientific">Candidatus Gallibacteroides avistercoris</name>
    <dbReference type="NCBI Taxonomy" id="2840833"/>
    <lineage>
        <taxon>Bacteria</taxon>
        <taxon>Pseudomonadati</taxon>
        <taxon>Bacteroidota</taxon>
        <taxon>Bacteroidia</taxon>
        <taxon>Bacteroidales</taxon>
        <taxon>Bacteroidaceae</taxon>
        <taxon>Bacteroidaceae incertae sedis</taxon>
        <taxon>Candidatus Gallibacteroides</taxon>
    </lineage>
</organism>
<dbReference type="AlphaFoldDB" id="A0A9D1SCT9"/>
<name>A0A9D1SCT9_9BACT</name>
<evidence type="ECO:0000313" key="1">
    <source>
        <dbReference type="EMBL" id="HIU54862.1"/>
    </source>
</evidence>
<dbReference type="EMBL" id="DVNA01000081">
    <property type="protein sequence ID" value="HIU54862.1"/>
    <property type="molecule type" value="Genomic_DNA"/>
</dbReference>
<protein>
    <submittedName>
        <fullName evidence="1">Uncharacterized protein</fullName>
    </submittedName>
</protein>
<evidence type="ECO:0000313" key="2">
    <source>
        <dbReference type="Proteomes" id="UP000824112"/>
    </source>
</evidence>
<reference evidence="1" key="1">
    <citation type="submission" date="2020-10" db="EMBL/GenBank/DDBJ databases">
        <authorList>
            <person name="Gilroy R."/>
        </authorList>
    </citation>
    <scope>NUCLEOTIDE SEQUENCE</scope>
    <source>
        <strain evidence="1">CHK158-818</strain>
    </source>
</reference>
<gene>
    <name evidence="1" type="ORF">IAB03_03525</name>
</gene>